<keyword evidence="2" id="KW-1133">Transmembrane helix</keyword>
<dbReference type="InterPro" id="IPR052894">
    <property type="entry name" value="AsmA-related"/>
</dbReference>
<keyword evidence="2" id="KW-0812">Transmembrane</keyword>
<keyword evidence="5" id="KW-1185">Reference proteome</keyword>
<sequence>MPPPAPDDRAAGAGAGPPEAAPAGEPQGRRPSEPTRRRTRRIVGGIVAAVALLALTVGLVFDWNWLRPVLEHHLASRSGRSVRIGRLDVGLASRVGPTVRLSDVFVANAPWASARPLIQAREVRFTVEWGGLFGRDLITLTHLVLIDADVSLERRVDGLRNWRLTHPDDRGPGHVRVLAIEPHRTTLHALHDGVDLAIDLRASALDGVPAGSARVTQVDFDGRWRGSAFSGSAATAAVLTLRDTARTFPLRGHLLSNGSRLDVDGQVADILRQPLIEARTELRGDSLAGLGPWLRAAVPASRPYEARATLRRDAARLELGDVEIRVGTSDARGTVALNTGAERTDLTAELTSRSVALADFGPRSGRGAAETTQAGAREEAAAPRARPRDQAAAPRPGPGASAPRPLSETAASAAASAPAAATAAAPAGAASAERGVRPFGATVRWQAATLKLPASRAPLTGVRVQATLADRVLEARPLEFAVAGGRATGSASVDFNADSRGWRTTLDWRGVRLEQLLGQTDVERRVEAVLNGSARLAARGRAQDDWLASVAGSVDLQVTGGSLPASLDAKLALHGPRVLGAMLTGGRAPIRCARAGLDVENGIARSRGWVLDTEGEHVVGRGSIDLRRRRLDVLLTPEAKGASWLALDRSIRIEGPWQTPARRLVDRVALPAPAACRAAG</sequence>
<feature type="compositionally biased region" description="Basic and acidic residues" evidence="1">
    <location>
        <begin position="27"/>
        <end position="36"/>
    </location>
</feature>
<feature type="region of interest" description="Disordered" evidence="1">
    <location>
        <begin position="357"/>
        <end position="414"/>
    </location>
</feature>
<organism evidence="4 5">
    <name type="scientific">Piscinibacter koreensis</name>
    <dbReference type="NCBI Taxonomy" id="2742824"/>
    <lineage>
        <taxon>Bacteria</taxon>
        <taxon>Pseudomonadati</taxon>
        <taxon>Pseudomonadota</taxon>
        <taxon>Betaproteobacteria</taxon>
        <taxon>Burkholderiales</taxon>
        <taxon>Sphaerotilaceae</taxon>
        <taxon>Piscinibacter</taxon>
    </lineage>
</organism>
<dbReference type="PANTHER" id="PTHR30441">
    <property type="entry name" value="DUF748 DOMAIN-CONTAINING PROTEIN"/>
    <property type="match status" value="1"/>
</dbReference>
<proteinExistence type="predicted"/>
<evidence type="ECO:0000256" key="2">
    <source>
        <dbReference type="SAM" id="Phobius"/>
    </source>
</evidence>
<accession>A0A7Y6NPN7</accession>
<dbReference type="Pfam" id="PF05170">
    <property type="entry name" value="AsmA"/>
    <property type="match status" value="2"/>
</dbReference>
<feature type="domain" description="AsmA" evidence="3">
    <location>
        <begin position="43"/>
        <end position="165"/>
    </location>
</feature>
<feature type="region of interest" description="Disordered" evidence="1">
    <location>
        <begin position="1"/>
        <end position="38"/>
    </location>
</feature>
<dbReference type="GO" id="GO:0090313">
    <property type="term" value="P:regulation of protein targeting to membrane"/>
    <property type="evidence" value="ECO:0007669"/>
    <property type="project" value="TreeGrafter"/>
</dbReference>
<feature type="compositionally biased region" description="Basic and acidic residues" evidence="1">
    <location>
        <begin position="1"/>
        <end position="10"/>
    </location>
</feature>
<feature type="domain" description="AsmA" evidence="3">
    <location>
        <begin position="228"/>
        <end position="606"/>
    </location>
</feature>
<dbReference type="GO" id="GO:0005886">
    <property type="term" value="C:plasma membrane"/>
    <property type="evidence" value="ECO:0007669"/>
    <property type="project" value="TreeGrafter"/>
</dbReference>
<dbReference type="PANTHER" id="PTHR30441:SF4">
    <property type="entry name" value="PROTEIN ASMA"/>
    <property type="match status" value="1"/>
</dbReference>
<feature type="compositionally biased region" description="Low complexity" evidence="1">
    <location>
        <begin position="16"/>
        <end position="26"/>
    </location>
</feature>
<dbReference type="AlphaFoldDB" id="A0A7Y6NPN7"/>
<feature type="compositionally biased region" description="Low complexity" evidence="1">
    <location>
        <begin position="390"/>
        <end position="414"/>
    </location>
</feature>
<dbReference type="EMBL" id="JABWMJ010000006">
    <property type="protein sequence ID" value="NUZ06937.1"/>
    <property type="molecule type" value="Genomic_DNA"/>
</dbReference>
<dbReference type="InterPro" id="IPR007844">
    <property type="entry name" value="AsmA"/>
</dbReference>
<feature type="transmembrane region" description="Helical" evidence="2">
    <location>
        <begin position="42"/>
        <end position="66"/>
    </location>
</feature>
<evidence type="ECO:0000256" key="1">
    <source>
        <dbReference type="SAM" id="MobiDB-lite"/>
    </source>
</evidence>
<comment type="caution">
    <text evidence="4">The sequence shown here is derived from an EMBL/GenBank/DDBJ whole genome shotgun (WGS) entry which is preliminary data.</text>
</comment>
<evidence type="ECO:0000313" key="4">
    <source>
        <dbReference type="EMBL" id="NUZ06937.1"/>
    </source>
</evidence>
<keyword evidence="2" id="KW-0472">Membrane</keyword>
<dbReference type="RefSeq" id="WP_176069783.1">
    <property type="nucleotide sequence ID" value="NZ_JABWMJ010000006.1"/>
</dbReference>
<protein>
    <submittedName>
        <fullName evidence="4">AsmA family protein</fullName>
    </submittedName>
</protein>
<name>A0A7Y6NPN7_9BURK</name>
<evidence type="ECO:0000313" key="5">
    <source>
        <dbReference type="Proteomes" id="UP000529637"/>
    </source>
</evidence>
<dbReference type="Proteomes" id="UP000529637">
    <property type="component" value="Unassembled WGS sequence"/>
</dbReference>
<gene>
    <name evidence="4" type="ORF">HQN59_14325</name>
</gene>
<feature type="compositionally biased region" description="Low complexity" evidence="1">
    <location>
        <begin position="365"/>
        <end position="375"/>
    </location>
</feature>
<feature type="compositionally biased region" description="Basic and acidic residues" evidence="1">
    <location>
        <begin position="376"/>
        <end position="389"/>
    </location>
</feature>
<reference evidence="4 5" key="1">
    <citation type="submission" date="2020-06" db="EMBL/GenBank/DDBJ databases">
        <title>Schlegella sp. ID0723 isolated from air conditioner.</title>
        <authorList>
            <person name="Kim D.Y."/>
            <person name="Kim D.-U."/>
        </authorList>
    </citation>
    <scope>NUCLEOTIDE SEQUENCE [LARGE SCALE GENOMIC DNA]</scope>
    <source>
        <strain evidence="4 5">ID0723</strain>
    </source>
</reference>
<evidence type="ECO:0000259" key="3">
    <source>
        <dbReference type="Pfam" id="PF05170"/>
    </source>
</evidence>